<keyword evidence="6" id="KW-1185">Reference proteome</keyword>
<gene>
    <name evidence="5" type="ORF">E3C22_21885</name>
</gene>
<evidence type="ECO:0000256" key="3">
    <source>
        <dbReference type="ARBA" id="ARBA00023163"/>
    </source>
</evidence>
<dbReference type="SUPFAM" id="SSF46785">
    <property type="entry name" value="Winged helix' DNA-binding domain"/>
    <property type="match status" value="1"/>
</dbReference>
<dbReference type="InterPro" id="IPR036388">
    <property type="entry name" value="WH-like_DNA-bd_sf"/>
</dbReference>
<dbReference type="CDD" id="cd00092">
    <property type="entry name" value="HTH_CRP"/>
    <property type="match status" value="1"/>
</dbReference>
<evidence type="ECO:0000256" key="1">
    <source>
        <dbReference type="ARBA" id="ARBA00023015"/>
    </source>
</evidence>
<dbReference type="SMART" id="SM00419">
    <property type="entry name" value="HTH_CRP"/>
    <property type="match status" value="1"/>
</dbReference>
<dbReference type="SMART" id="SM00100">
    <property type="entry name" value="cNMP"/>
    <property type="match status" value="1"/>
</dbReference>
<evidence type="ECO:0000313" key="6">
    <source>
        <dbReference type="Proteomes" id="UP000298179"/>
    </source>
</evidence>
<keyword evidence="2" id="KW-0238">DNA-binding</keyword>
<name>A0A4Y8R9J4_9HYPH</name>
<sequence>MAPTSRDENQKRLDIHNSSIPVICRSCEARHRGICGALTSEQLTQVSRHTTRQQVAANSEFVSTGDDVKHYSNVLAGVVKLTRLMADGRQQIVGLQFAPDFIGRPFRDTSEVSAEAATNVKLCSFPKSVMDEMIAKSPDLERRLYKQALDQLDDAREWILALGRKSAAEKVASFLLMIAENVDPEKLDRDAPICFELPLKRADIADFLGLTIETVSRQITSLRKAGIIVVEHNRTVTVPDLERLRAHGEMDTG</sequence>
<accession>A0A4Y8R9J4</accession>
<dbReference type="GO" id="GO:0003700">
    <property type="term" value="F:DNA-binding transcription factor activity"/>
    <property type="evidence" value="ECO:0007669"/>
    <property type="project" value="TreeGrafter"/>
</dbReference>
<dbReference type="Proteomes" id="UP000298179">
    <property type="component" value="Unassembled WGS sequence"/>
</dbReference>
<dbReference type="Gene3D" id="1.10.10.10">
    <property type="entry name" value="Winged helix-like DNA-binding domain superfamily/Winged helix DNA-binding domain"/>
    <property type="match status" value="1"/>
</dbReference>
<dbReference type="PROSITE" id="PS51063">
    <property type="entry name" value="HTH_CRP_2"/>
    <property type="match status" value="1"/>
</dbReference>
<dbReference type="Pfam" id="PF00027">
    <property type="entry name" value="cNMP_binding"/>
    <property type="match status" value="1"/>
</dbReference>
<dbReference type="GO" id="GO:0005829">
    <property type="term" value="C:cytosol"/>
    <property type="evidence" value="ECO:0007669"/>
    <property type="project" value="TreeGrafter"/>
</dbReference>
<dbReference type="GO" id="GO:0003677">
    <property type="term" value="F:DNA binding"/>
    <property type="evidence" value="ECO:0007669"/>
    <property type="project" value="UniProtKB-KW"/>
</dbReference>
<dbReference type="InterPro" id="IPR036390">
    <property type="entry name" value="WH_DNA-bd_sf"/>
</dbReference>
<keyword evidence="1" id="KW-0805">Transcription regulation</keyword>
<comment type="caution">
    <text evidence="5">The sequence shown here is derived from an EMBL/GenBank/DDBJ whole genome shotgun (WGS) entry which is preliminary data.</text>
</comment>
<dbReference type="Gene3D" id="2.60.120.10">
    <property type="entry name" value="Jelly Rolls"/>
    <property type="match status" value="1"/>
</dbReference>
<evidence type="ECO:0000313" key="5">
    <source>
        <dbReference type="EMBL" id="TFF18210.1"/>
    </source>
</evidence>
<dbReference type="PRINTS" id="PR00034">
    <property type="entry name" value="HTHCRP"/>
</dbReference>
<dbReference type="Pfam" id="PF13545">
    <property type="entry name" value="HTH_Crp_2"/>
    <property type="match status" value="1"/>
</dbReference>
<evidence type="ECO:0000259" key="4">
    <source>
        <dbReference type="PROSITE" id="PS51063"/>
    </source>
</evidence>
<dbReference type="PANTHER" id="PTHR24567:SF75">
    <property type="entry name" value="FUMARATE AND NITRATE REDUCTION REGULATORY PROTEIN"/>
    <property type="match status" value="1"/>
</dbReference>
<dbReference type="EMBL" id="SOZD01000010">
    <property type="protein sequence ID" value="TFF18210.1"/>
    <property type="molecule type" value="Genomic_DNA"/>
</dbReference>
<dbReference type="InterPro" id="IPR012318">
    <property type="entry name" value="HTH_CRP"/>
</dbReference>
<feature type="domain" description="HTH crp-type" evidence="4">
    <location>
        <begin position="165"/>
        <end position="242"/>
    </location>
</feature>
<dbReference type="RefSeq" id="WP_134764021.1">
    <property type="nucleotide sequence ID" value="NZ_SOZD01000010.1"/>
</dbReference>
<dbReference type="InterPro" id="IPR014710">
    <property type="entry name" value="RmlC-like_jellyroll"/>
</dbReference>
<protein>
    <submittedName>
        <fullName evidence="5">Crp/Fnr family transcriptional regulator</fullName>
    </submittedName>
</protein>
<dbReference type="AlphaFoldDB" id="A0A4Y8R9J4"/>
<dbReference type="InterPro" id="IPR050397">
    <property type="entry name" value="Env_Response_Regulators"/>
</dbReference>
<dbReference type="InterPro" id="IPR018490">
    <property type="entry name" value="cNMP-bd_dom_sf"/>
</dbReference>
<dbReference type="CDD" id="cd00038">
    <property type="entry name" value="CAP_ED"/>
    <property type="match status" value="1"/>
</dbReference>
<proteinExistence type="predicted"/>
<reference evidence="5 6" key="1">
    <citation type="submission" date="2019-03" db="EMBL/GenBank/DDBJ databases">
        <title>Jiella endophytica sp. nov., a novel endophytic bacterium isolated from root of Ficus microcarpa Linn. f.</title>
        <authorList>
            <person name="Tuo L."/>
        </authorList>
    </citation>
    <scope>NUCLEOTIDE SEQUENCE [LARGE SCALE GENOMIC DNA]</scope>
    <source>
        <strain evidence="5 6">CBS5Q-3</strain>
    </source>
</reference>
<keyword evidence="3" id="KW-0804">Transcription</keyword>
<evidence type="ECO:0000256" key="2">
    <source>
        <dbReference type="ARBA" id="ARBA00023125"/>
    </source>
</evidence>
<dbReference type="OrthoDB" id="667966at2"/>
<organism evidence="5 6">
    <name type="scientific">Jiella endophytica</name>
    <dbReference type="NCBI Taxonomy" id="2558362"/>
    <lineage>
        <taxon>Bacteria</taxon>
        <taxon>Pseudomonadati</taxon>
        <taxon>Pseudomonadota</taxon>
        <taxon>Alphaproteobacteria</taxon>
        <taxon>Hyphomicrobiales</taxon>
        <taxon>Aurantimonadaceae</taxon>
        <taxon>Jiella</taxon>
    </lineage>
</organism>
<dbReference type="PANTHER" id="PTHR24567">
    <property type="entry name" value="CRP FAMILY TRANSCRIPTIONAL REGULATORY PROTEIN"/>
    <property type="match status" value="1"/>
</dbReference>
<dbReference type="SUPFAM" id="SSF51206">
    <property type="entry name" value="cAMP-binding domain-like"/>
    <property type="match status" value="1"/>
</dbReference>
<dbReference type="InterPro" id="IPR000595">
    <property type="entry name" value="cNMP-bd_dom"/>
</dbReference>